<organism evidence="4 5">
    <name type="scientific">Streptococcus salivarius K12</name>
    <dbReference type="NCBI Taxonomy" id="1200793"/>
    <lineage>
        <taxon>Bacteria</taxon>
        <taxon>Bacillati</taxon>
        <taxon>Bacillota</taxon>
        <taxon>Bacilli</taxon>
        <taxon>Lactobacillales</taxon>
        <taxon>Streptococcaceae</taxon>
        <taxon>Streptococcus</taxon>
    </lineage>
</organism>
<feature type="compositionally biased region" description="Basic and acidic residues" evidence="1">
    <location>
        <begin position="29"/>
        <end position="40"/>
    </location>
</feature>
<evidence type="ECO:0000259" key="3">
    <source>
        <dbReference type="Pfam" id="PF08460"/>
    </source>
</evidence>
<name>J7THB8_STRSL</name>
<feature type="compositionally biased region" description="Low complexity" evidence="1">
    <location>
        <begin position="61"/>
        <end position="157"/>
    </location>
</feature>
<evidence type="ECO:0000313" key="5">
    <source>
        <dbReference type="Proteomes" id="UP000006983"/>
    </source>
</evidence>
<dbReference type="PROSITE" id="PS51257">
    <property type="entry name" value="PROKAR_LIPOPROTEIN"/>
    <property type="match status" value="1"/>
</dbReference>
<dbReference type="PATRIC" id="fig|1200793.3.peg.459"/>
<evidence type="ECO:0000313" key="4">
    <source>
        <dbReference type="EMBL" id="EJO16561.1"/>
    </source>
</evidence>
<feature type="chain" id="PRO_5039053008" description="SH3b domain-containing protein" evidence="2">
    <location>
        <begin position="23"/>
        <end position="360"/>
    </location>
</feature>
<evidence type="ECO:0000256" key="1">
    <source>
        <dbReference type="SAM" id="MobiDB-lite"/>
    </source>
</evidence>
<evidence type="ECO:0000256" key="2">
    <source>
        <dbReference type="SAM" id="SignalP"/>
    </source>
</evidence>
<comment type="caution">
    <text evidence="4">The sequence shown here is derived from an EMBL/GenBank/DDBJ whole genome shotgun (WGS) entry which is preliminary data.</text>
</comment>
<dbReference type="Proteomes" id="UP000006983">
    <property type="component" value="Unassembled WGS sequence"/>
</dbReference>
<proteinExistence type="predicted"/>
<feature type="domain" description="SH3b" evidence="3">
    <location>
        <begin position="297"/>
        <end position="359"/>
    </location>
</feature>
<sequence length="360" mass="37664">MIMKNKFSQAIVLSIVTLSSMALLTACSSHKESSSADKTPKSSQVTSSSSVKSSKKDSGKTSKSSAKVKESSGSNTESSSAPSSKKSSAPSSSSSQAQSSSSNSSSVPSSSQSQAPKSSNENQSSASQSQATKSSSDSQASGSQSSSQAQAKTDTQVTTVDMDVSAVARGQFDSIAGTWKSSDGSRLVFNNTSLVGDITAQGQATVHNYVHPKDDYQEGSGKYDATLSRDRGDTSGIVGDISFVSKKAAVSGPSYEQDTIQVTSTGGTKVYFKESDNVTLPKDVTVTDNQLPIDGGISESGSYTLTKRTAVKNTPSDTAPVEFYLEAGDKINFDLKVTQDGHSWISYISYSGVRRYVQVD</sequence>
<accession>J7THB8</accession>
<dbReference type="EMBL" id="ALIF01000001">
    <property type="protein sequence ID" value="EJO16561.1"/>
    <property type="molecule type" value="Genomic_DNA"/>
</dbReference>
<keyword evidence="2" id="KW-0732">Signal</keyword>
<gene>
    <name evidence="4" type="ORF">RSSL_01719</name>
</gene>
<dbReference type="InterPro" id="IPR003646">
    <property type="entry name" value="SH3-like_bac-type"/>
</dbReference>
<dbReference type="Pfam" id="PF08460">
    <property type="entry name" value="SH3_5"/>
    <property type="match status" value="1"/>
</dbReference>
<reference evidence="4 5" key="1">
    <citation type="journal article" date="2012" name="J. Bacteriol.">
        <title>Genome Sequence of the Lantibiotic Bacteriocin Producer Streptococcus salivarius Strain K12.</title>
        <authorList>
            <person name="Barretto C."/>
            <person name="Alvarez-Martin P."/>
            <person name="Foata F."/>
            <person name="Renault P."/>
            <person name="Berger B."/>
        </authorList>
    </citation>
    <scope>NUCLEOTIDE SEQUENCE [LARGE SCALE GENOMIC DNA]</scope>
    <source>
        <strain evidence="4 5">K12</strain>
    </source>
</reference>
<feature type="compositionally biased region" description="Low complexity" evidence="1">
    <location>
        <begin position="41"/>
        <end position="52"/>
    </location>
</feature>
<keyword evidence="5" id="KW-1185">Reference proteome</keyword>
<dbReference type="AlphaFoldDB" id="J7THB8"/>
<feature type="signal peptide" evidence="2">
    <location>
        <begin position="1"/>
        <end position="22"/>
    </location>
</feature>
<dbReference type="Gene3D" id="2.30.30.40">
    <property type="entry name" value="SH3 Domains"/>
    <property type="match status" value="1"/>
</dbReference>
<protein>
    <recommendedName>
        <fullName evidence="3">SH3b domain-containing protein</fullName>
    </recommendedName>
</protein>
<feature type="region of interest" description="Disordered" evidence="1">
    <location>
        <begin position="27"/>
        <end position="157"/>
    </location>
</feature>